<dbReference type="Gene3D" id="2.60.120.1440">
    <property type="match status" value="1"/>
</dbReference>
<comment type="caution">
    <text evidence="3">The sequence shown here is derived from an EMBL/GenBank/DDBJ whole genome shotgun (WGS) entry which is preliminary data.</text>
</comment>
<organism evidence="3 4">
    <name type="scientific">Aquitalea magnusonii</name>
    <dbReference type="NCBI Taxonomy" id="332411"/>
    <lineage>
        <taxon>Bacteria</taxon>
        <taxon>Pseudomonadati</taxon>
        <taxon>Pseudomonadota</taxon>
        <taxon>Betaproteobacteria</taxon>
        <taxon>Neisseriales</taxon>
        <taxon>Chromobacteriaceae</taxon>
        <taxon>Aquitalea</taxon>
    </lineage>
</organism>
<evidence type="ECO:0000256" key="1">
    <source>
        <dbReference type="SAM" id="SignalP"/>
    </source>
</evidence>
<evidence type="ECO:0000313" key="3">
    <source>
        <dbReference type="EMBL" id="PXX50366.1"/>
    </source>
</evidence>
<evidence type="ECO:0000259" key="2">
    <source>
        <dbReference type="PROSITE" id="PS51782"/>
    </source>
</evidence>
<keyword evidence="4" id="KW-1185">Reference proteome</keyword>
<dbReference type="EMBL" id="QJKC01000002">
    <property type="protein sequence ID" value="PXX50366.1"/>
    <property type="molecule type" value="Genomic_DNA"/>
</dbReference>
<dbReference type="Proteomes" id="UP000248395">
    <property type="component" value="Unassembled WGS sequence"/>
</dbReference>
<gene>
    <name evidence="3" type="ORF">DFR38_10213</name>
</gene>
<dbReference type="PANTHER" id="PTHR38731:SF1">
    <property type="entry name" value="FECR PROTEIN DOMAIN-CONTAINING PROTEIN"/>
    <property type="match status" value="1"/>
</dbReference>
<dbReference type="PIRSF" id="PIRSF029644">
    <property type="entry name" value="UCP029644"/>
    <property type="match status" value="1"/>
</dbReference>
<reference evidence="3 4" key="1">
    <citation type="submission" date="2018-05" db="EMBL/GenBank/DDBJ databases">
        <title>Genomic Encyclopedia of Type Strains, Phase IV (KMG-IV): sequencing the most valuable type-strain genomes for metagenomic binning, comparative biology and taxonomic classification.</title>
        <authorList>
            <person name="Goeker M."/>
        </authorList>
    </citation>
    <scope>NUCLEOTIDE SEQUENCE [LARGE SCALE GENOMIC DNA]</scope>
    <source>
        <strain evidence="3 4">DSM 25134</strain>
    </source>
</reference>
<dbReference type="Gene3D" id="2.60.40.10">
    <property type="entry name" value="Immunoglobulins"/>
    <property type="match status" value="1"/>
</dbReference>
<sequence length="516" mass="56046">MRLIPALSLLLVSSSLFAAPGSDSATWEYQVKPGDSLWSFADQHLSSPAYVPRLQSLNHIADPYRLTPGSRIKVPYPWVRQHPSSAQIEEFSGEVSAHDAKGKPLPINKDMRYPKGVQFQTGNDAMLKLRFEDGSTLLLNANSSAQLQNEIYYPSTGSAKTEIKLDKGNAGSSVIPNILMPNRYQIRTPSAVTTVRGTEFRVNTESVSATMTEVLRGKVSVSGKSKAQVDVPAGFGTLASGSGKPSAPEALPAAPDLGPLPASSSFNPPLLKWAADQQAVAYRIKLRGPGEHGRLLAERTVAAPQLFPALPANGEYLLSARARNQHGLEGYDSSKTFTLAAFPPPPLLFGTAGVQEIRTQSLPLKLLASPQQPVQLQLSRSSDFASISQSLTLQDGDITLQLPDKGQWFWRVARLDEQGQPGPYSDTQQVLVKGLFSSIGNNTPALLGRRYPVSGARYTLKLADNPTMQNISYHDTRPQPAWLLDTLPRGQYFAQLEINGDDGYHAVEAIEKINIQ</sequence>
<dbReference type="InterPro" id="IPR006860">
    <property type="entry name" value="FecR"/>
</dbReference>
<dbReference type="SUPFAM" id="SSF54106">
    <property type="entry name" value="LysM domain"/>
    <property type="match status" value="1"/>
</dbReference>
<dbReference type="InterPro" id="IPR013783">
    <property type="entry name" value="Ig-like_fold"/>
</dbReference>
<dbReference type="Pfam" id="PF01476">
    <property type="entry name" value="LysM"/>
    <property type="match status" value="1"/>
</dbReference>
<accession>A0A318JXT7</accession>
<proteinExistence type="predicted"/>
<dbReference type="CDD" id="cd00118">
    <property type="entry name" value="LysM"/>
    <property type="match status" value="1"/>
</dbReference>
<dbReference type="AlphaFoldDB" id="A0A318JXT7"/>
<dbReference type="Gene3D" id="3.10.350.10">
    <property type="entry name" value="LysM domain"/>
    <property type="match status" value="1"/>
</dbReference>
<dbReference type="RefSeq" id="WP_110312916.1">
    <property type="nucleotide sequence ID" value="NZ_QJKC01000002.1"/>
</dbReference>
<protein>
    <submittedName>
        <fullName evidence="3">FecR family protein</fullName>
    </submittedName>
</protein>
<dbReference type="Pfam" id="PF04773">
    <property type="entry name" value="FecR"/>
    <property type="match status" value="1"/>
</dbReference>
<feature type="chain" id="PRO_5016375268" evidence="1">
    <location>
        <begin position="19"/>
        <end position="516"/>
    </location>
</feature>
<dbReference type="InterPro" id="IPR036779">
    <property type="entry name" value="LysM_dom_sf"/>
</dbReference>
<keyword evidence="1" id="KW-0732">Signal</keyword>
<dbReference type="SMART" id="SM00257">
    <property type="entry name" value="LysM"/>
    <property type="match status" value="1"/>
</dbReference>
<name>A0A318JXT7_9NEIS</name>
<feature type="domain" description="LysM" evidence="2">
    <location>
        <begin position="27"/>
        <end position="74"/>
    </location>
</feature>
<evidence type="ECO:0000313" key="4">
    <source>
        <dbReference type="Proteomes" id="UP000248395"/>
    </source>
</evidence>
<dbReference type="OrthoDB" id="9813091at2"/>
<dbReference type="InterPro" id="IPR016930">
    <property type="entry name" value="UCP029644"/>
</dbReference>
<dbReference type="PANTHER" id="PTHR38731">
    <property type="entry name" value="LIPL45-RELATED LIPOPROTEIN-RELATED"/>
    <property type="match status" value="1"/>
</dbReference>
<dbReference type="PROSITE" id="PS51782">
    <property type="entry name" value="LYSM"/>
    <property type="match status" value="1"/>
</dbReference>
<feature type="signal peptide" evidence="1">
    <location>
        <begin position="1"/>
        <end position="18"/>
    </location>
</feature>
<dbReference type="InterPro" id="IPR018392">
    <property type="entry name" value="LysM"/>
</dbReference>